<accession>A0AA88D0P5</accession>
<dbReference type="PANTHER" id="PTHR43619:SF2">
    <property type="entry name" value="S-ADENOSYL-L-METHIONINE-DEPENDENT METHYLTRANSFERASES SUPERFAMILY PROTEIN"/>
    <property type="match status" value="1"/>
</dbReference>
<dbReference type="Pfam" id="PF04072">
    <property type="entry name" value="LCM"/>
    <property type="match status" value="1"/>
</dbReference>
<evidence type="ECO:0008006" key="5">
    <source>
        <dbReference type="Google" id="ProtNLM"/>
    </source>
</evidence>
<keyword evidence="1" id="KW-0489">Methyltransferase</keyword>
<dbReference type="PANTHER" id="PTHR43619">
    <property type="entry name" value="S-ADENOSYL-L-METHIONINE-DEPENDENT METHYLTRANSFERASE YKTD-RELATED"/>
    <property type="match status" value="1"/>
</dbReference>
<dbReference type="InterPro" id="IPR007213">
    <property type="entry name" value="Ppm1/Ppm2/Tcmp"/>
</dbReference>
<proteinExistence type="predicted"/>
<comment type="caution">
    <text evidence="3">The sequence shown here is derived from an EMBL/GenBank/DDBJ whole genome shotgun (WGS) entry which is preliminary data.</text>
</comment>
<keyword evidence="2" id="KW-0808">Transferase</keyword>
<sequence>MECFAGFSHTLPTIIFRRSINYDASSKRAKTVCLRAKIDDENDPLLQAAIAAASLRLQETFRPGKPIFLSVSIDGNFFFPRPGISSNKPLFLDPYAGCFVPPQIDVDTKQCSLHYFLATKFIDDKLLDTVNQIDGLKQVVLLMDGMDTRPYRLSWPTSTIIYDVSPDRIFKTAAEKLEGVGAKIPKGCLFRHVPSESSNVQQSLRAKGFNGNLPSIWAIQGLPVMTLSSLEEILLLVSGLATNGCFFVGEFPAWLAETDMGIKCSKKESMEKVFLNNGFRVNMISHMEVARSFGKSLTPENYNNILFVAEQLRFSDDQMETWRREFQRVEEDGDEEGFEEL</sequence>
<keyword evidence="4" id="KW-1185">Reference proteome</keyword>
<organism evidence="3 4">
    <name type="scientific">Ficus carica</name>
    <name type="common">Common fig</name>
    <dbReference type="NCBI Taxonomy" id="3494"/>
    <lineage>
        <taxon>Eukaryota</taxon>
        <taxon>Viridiplantae</taxon>
        <taxon>Streptophyta</taxon>
        <taxon>Embryophyta</taxon>
        <taxon>Tracheophyta</taxon>
        <taxon>Spermatophyta</taxon>
        <taxon>Magnoliopsida</taxon>
        <taxon>eudicotyledons</taxon>
        <taxon>Gunneridae</taxon>
        <taxon>Pentapetalae</taxon>
        <taxon>rosids</taxon>
        <taxon>fabids</taxon>
        <taxon>Rosales</taxon>
        <taxon>Moraceae</taxon>
        <taxon>Ficeae</taxon>
        <taxon>Ficus</taxon>
    </lineage>
</organism>
<evidence type="ECO:0000256" key="1">
    <source>
        <dbReference type="ARBA" id="ARBA00022603"/>
    </source>
</evidence>
<dbReference type="GO" id="GO:0032259">
    <property type="term" value="P:methylation"/>
    <property type="evidence" value="ECO:0007669"/>
    <property type="project" value="UniProtKB-KW"/>
</dbReference>
<dbReference type="Gene3D" id="3.40.50.150">
    <property type="entry name" value="Vaccinia Virus protein VP39"/>
    <property type="match status" value="1"/>
</dbReference>
<protein>
    <recommendedName>
        <fullName evidence="5">S-adenosyl-L-methionine-dependent methyltransferase</fullName>
    </recommendedName>
</protein>
<evidence type="ECO:0000256" key="2">
    <source>
        <dbReference type="ARBA" id="ARBA00022679"/>
    </source>
</evidence>
<dbReference type="Gramene" id="FCD_00009402-RA">
    <property type="protein sequence ID" value="FCD_00009402-RA:cds"/>
    <property type="gene ID" value="FCD_00009402"/>
</dbReference>
<evidence type="ECO:0000313" key="4">
    <source>
        <dbReference type="Proteomes" id="UP001187192"/>
    </source>
</evidence>
<name>A0AA88D0P5_FICCA</name>
<dbReference type="AlphaFoldDB" id="A0AA88D0P5"/>
<dbReference type="SUPFAM" id="SSF53335">
    <property type="entry name" value="S-adenosyl-L-methionine-dependent methyltransferases"/>
    <property type="match status" value="1"/>
</dbReference>
<reference evidence="3" key="1">
    <citation type="submission" date="2023-07" db="EMBL/GenBank/DDBJ databases">
        <title>draft genome sequence of fig (Ficus carica).</title>
        <authorList>
            <person name="Takahashi T."/>
            <person name="Nishimura K."/>
        </authorList>
    </citation>
    <scope>NUCLEOTIDE SEQUENCE</scope>
</reference>
<dbReference type="Proteomes" id="UP001187192">
    <property type="component" value="Unassembled WGS sequence"/>
</dbReference>
<evidence type="ECO:0000313" key="3">
    <source>
        <dbReference type="EMBL" id="GMN37976.1"/>
    </source>
</evidence>
<gene>
    <name evidence="3" type="ORF">TIFTF001_007259</name>
</gene>
<dbReference type="GO" id="GO:0008168">
    <property type="term" value="F:methyltransferase activity"/>
    <property type="evidence" value="ECO:0007669"/>
    <property type="project" value="UniProtKB-KW"/>
</dbReference>
<dbReference type="EMBL" id="BTGU01000007">
    <property type="protein sequence ID" value="GMN37976.1"/>
    <property type="molecule type" value="Genomic_DNA"/>
</dbReference>
<dbReference type="InterPro" id="IPR029063">
    <property type="entry name" value="SAM-dependent_MTases_sf"/>
</dbReference>